<proteinExistence type="predicted"/>
<dbReference type="AlphaFoldDB" id="A0A482Y6K3"/>
<dbReference type="Gene3D" id="3.40.50.2000">
    <property type="entry name" value="Glycogen Phosphorylase B"/>
    <property type="match status" value="2"/>
</dbReference>
<dbReference type="PANTHER" id="PTHR45947:SF3">
    <property type="entry name" value="SULFOQUINOVOSYL TRANSFERASE SQD2"/>
    <property type="match status" value="1"/>
</dbReference>
<dbReference type="Pfam" id="PF13439">
    <property type="entry name" value="Glyco_transf_4"/>
    <property type="match status" value="1"/>
</dbReference>
<dbReference type="EMBL" id="SHMR01000001">
    <property type="protein sequence ID" value="RZH69436.1"/>
    <property type="molecule type" value="Genomic_DNA"/>
</dbReference>
<dbReference type="InterPro" id="IPR001296">
    <property type="entry name" value="Glyco_trans_1"/>
</dbReference>
<name>A0A482Y6K3_9EURY</name>
<accession>A0A482Y6K3</accession>
<dbReference type="GO" id="GO:0016757">
    <property type="term" value="F:glycosyltransferase activity"/>
    <property type="evidence" value="ECO:0007669"/>
    <property type="project" value="InterPro"/>
</dbReference>
<evidence type="ECO:0000313" key="3">
    <source>
        <dbReference type="EMBL" id="RZH69436.1"/>
    </source>
</evidence>
<feature type="domain" description="Glycosyl transferase family 1" evidence="1">
    <location>
        <begin position="177"/>
        <end position="325"/>
    </location>
</feature>
<gene>
    <name evidence="3" type="ORF">ELS17_08450</name>
</gene>
<protein>
    <submittedName>
        <fullName evidence="3">Glycosyltransferase</fullName>
    </submittedName>
</protein>
<evidence type="ECO:0000259" key="1">
    <source>
        <dbReference type="Pfam" id="PF00534"/>
    </source>
</evidence>
<keyword evidence="3" id="KW-0808">Transferase</keyword>
<dbReference type="Pfam" id="PF00534">
    <property type="entry name" value="Glycos_transf_1"/>
    <property type="match status" value="1"/>
</dbReference>
<evidence type="ECO:0000259" key="2">
    <source>
        <dbReference type="Pfam" id="PF13439"/>
    </source>
</evidence>
<dbReference type="SUPFAM" id="SSF53756">
    <property type="entry name" value="UDP-Glycosyltransferase/glycogen phosphorylase"/>
    <property type="match status" value="1"/>
</dbReference>
<sequence length="365" mass="41400">MKIGFFTDSYFPEIDGVTYTIKLWREELERKGHEVYVVYPDGDYEPGDREFPVRSLPNPFYAGYRIPLARRTSTLPDLDVVHCHGPAPIGILGRYYAWKHDLPTIYTHHTPLEEYFHQSIKLESVAGLLSKLYVPGENAFLRSFDVVTASTERIERDVEHVQLPVGIDMDFFQPTAEDWYPDRTVIGYSGRLSMEKNVNEILRAAEELPAYDFVIVGEGPYRDSLERAAPDNVELRDFLPREELPTFYSSIDTFVTASTADTLGLSTLEANACGTPVAATDAPPFDRTIGPDNGERFAYGDLDSMVEAIETCLATDRETRAAVERYSVGYTMDHLEQLYHNVPLSRDEAATDVESPWRLSEEERS</sequence>
<dbReference type="STRING" id="222984.GCA_000731985_03613"/>
<feature type="domain" description="Glycosyltransferase subfamily 4-like N-terminal" evidence="2">
    <location>
        <begin position="15"/>
        <end position="162"/>
    </location>
</feature>
<dbReference type="RefSeq" id="WP_007109694.1">
    <property type="nucleotide sequence ID" value="NZ_JNCS01000014.1"/>
</dbReference>
<dbReference type="InterPro" id="IPR028098">
    <property type="entry name" value="Glyco_trans_4-like_N"/>
</dbReference>
<dbReference type="InterPro" id="IPR050194">
    <property type="entry name" value="Glycosyltransferase_grp1"/>
</dbReference>
<comment type="caution">
    <text evidence="3">The sequence shown here is derived from an EMBL/GenBank/DDBJ whole genome shotgun (WGS) entry which is preliminary data.</text>
</comment>
<dbReference type="OrthoDB" id="238665at2157"/>
<dbReference type="Proteomes" id="UP000292704">
    <property type="component" value="Unassembled WGS sequence"/>
</dbReference>
<organism evidence="3 4">
    <name type="scientific">Natrinema altunense</name>
    <dbReference type="NCBI Taxonomy" id="222984"/>
    <lineage>
        <taxon>Archaea</taxon>
        <taxon>Methanobacteriati</taxon>
        <taxon>Methanobacteriota</taxon>
        <taxon>Stenosarchaea group</taxon>
        <taxon>Halobacteria</taxon>
        <taxon>Halobacteriales</taxon>
        <taxon>Natrialbaceae</taxon>
        <taxon>Natrinema</taxon>
    </lineage>
</organism>
<reference evidence="3 4" key="1">
    <citation type="submission" date="2019-02" db="EMBL/GenBank/DDBJ databases">
        <title>Genome analysis provides insights into bioremediation potentialities and Haloocin production by Natrinema altunense strain 4.1R isolated from Chott Douz in Tunisian desert.</title>
        <authorList>
            <person name="Najjari A."/>
            <person name="Youssef N."/>
            <person name="Ben Dhia O."/>
            <person name="Ferjani R."/>
            <person name="El Hidri D."/>
            <person name="Ouzari H.I."/>
            <person name="Cherif A."/>
        </authorList>
    </citation>
    <scope>NUCLEOTIDE SEQUENCE [LARGE SCALE GENOMIC DNA]</scope>
    <source>
        <strain evidence="3 4">4.1R</strain>
    </source>
</reference>
<dbReference type="PANTHER" id="PTHR45947">
    <property type="entry name" value="SULFOQUINOVOSYL TRANSFERASE SQD2"/>
    <property type="match status" value="1"/>
</dbReference>
<evidence type="ECO:0000313" key="4">
    <source>
        <dbReference type="Proteomes" id="UP000292704"/>
    </source>
</evidence>